<dbReference type="SUPFAM" id="SSF46689">
    <property type="entry name" value="Homeodomain-like"/>
    <property type="match status" value="1"/>
</dbReference>
<gene>
    <name evidence="2" type="ORF">HZF06_07695</name>
</gene>
<dbReference type="EMBL" id="CP059378">
    <property type="protein sequence ID" value="QLY81457.1"/>
    <property type="molecule type" value="Genomic_DNA"/>
</dbReference>
<proteinExistence type="predicted"/>
<dbReference type="InterPro" id="IPR036388">
    <property type="entry name" value="WH-like_DNA-bd_sf"/>
</dbReference>
<dbReference type="InterPro" id="IPR047640">
    <property type="entry name" value="RpiR-like"/>
</dbReference>
<dbReference type="PANTHER" id="PTHR30514">
    <property type="entry name" value="GLUCOKINASE"/>
    <property type="match status" value="1"/>
</dbReference>
<dbReference type="SUPFAM" id="SSF53697">
    <property type="entry name" value="SIS domain"/>
    <property type="match status" value="1"/>
</dbReference>
<dbReference type="GO" id="GO:0003700">
    <property type="term" value="F:DNA-binding transcription factor activity"/>
    <property type="evidence" value="ECO:0007669"/>
    <property type="project" value="InterPro"/>
</dbReference>
<reference evidence="2 3" key="1">
    <citation type="submission" date="2020-07" db="EMBL/GenBank/DDBJ databases">
        <title>Electron transfer.</title>
        <authorList>
            <person name="Huang L."/>
            <person name="Liu X."/>
            <person name="Zhou S."/>
        </authorList>
    </citation>
    <scope>NUCLEOTIDE SEQUENCE [LARGE SCALE GENOMIC DNA]</scope>
    <source>
        <strain evidence="2 3">Lx1</strain>
    </source>
</reference>
<feature type="domain" description="HTH rpiR-type" evidence="1">
    <location>
        <begin position="6"/>
        <end position="82"/>
    </location>
</feature>
<dbReference type="Gene3D" id="3.40.50.10490">
    <property type="entry name" value="Glucose-6-phosphate isomerase like protein, domain 1"/>
    <property type="match status" value="1"/>
</dbReference>
<dbReference type="GO" id="GO:0003677">
    <property type="term" value="F:DNA binding"/>
    <property type="evidence" value="ECO:0007669"/>
    <property type="project" value="InterPro"/>
</dbReference>
<dbReference type="Gene3D" id="1.10.10.10">
    <property type="entry name" value="Winged helix-like DNA-binding domain superfamily/Winged helix DNA-binding domain"/>
    <property type="match status" value="1"/>
</dbReference>
<name>A0A7D6VUL8_9CLOT</name>
<dbReference type="Proteomes" id="UP000512286">
    <property type="component" value="Chromosome"/>
</dbReference>
<dbReference type="InterPro" id="IPR009057">
    <property type="entry name" value="Homeodomain-like_sf"/>
</dbReference>
<dbReference type="RefSeq" id="WP_181603030.1">
    <property type="nucleotide sequence ID" value="NZ_CP059378.1"/>
</dbReference>
<dbReference type="InterPro" id="IPR000281">
    <property type="entry name" value="HTH_RpiR"/>
</dbReference>
<dbReference type="PANTHER" id="PTHR30514:SF1">
    <property type="entry name" value="HTH-TYPE TRANSCRIPTIONAL REGULATOR HEXR-RELATED"/>
    <property type="match status" value="1"/>
</dbReference>
<dbReference type="AlphaFoldDB" id="A0A7D6VUL8"/>
<dbReference type="GO" id="GO:1901135">
    <property type="term" value="P:carbohydrate derivative metabolic process"/>
    <property type="evidence" value="ECO:0007669"/>
    <property type="project" value="InterPro"/>
</dbReference>
<organism evidence="2 3">
    <name type="scientific">Clostridium intestinale</name>
    <dbReference type="NCBI Taxonomy" id="36845"/>
    <lineage>
        <taxon>Bacteria</taxon>
        <taxon>Bacillati</taxon>
        <taxon>Bacillota</taxon>
        <taxon>Clostridia</taxon>
        <taxon>Eubacteriales</taxon>
        <taxon>Clostridiaceae</taxon>
        <taxon>Clostridium</taxon>
    </lineage>
</organism>
<sequence>MYRDKLKIVFLSELVSSNDGSTNCQIASYILNNIEEVKQSNINELSKKCHVSNSSISRFCKEIGLNDFFELKELISTTSFNFELYSDNISTKVRLIDFIDRVKESMDLVSKSINYDIFDKLSKDIDRYNKIGIFGLLKAETVAMNLQSDLSFLGKNSFTKVSFKQQLEYLEKTNEKDLIIIFSYTGIYFEHTFPRRIPNRDSKPKIYFITSDKNSLDNGYFDEVIYFKSLQDYASHPFQLQLIGSLISQNYAYYLNRKNSSHI</sequence>
<evidence type="ECO:0000313" key="2">
    <source>
        <dbReference type="EMBL" id="QLY81457.1"/>
    </source>
</evidence>
<evidence type="ECO:0000259" key="1">
    <source>
        <dbReference type="PROSITE" id="PS51071"/>
    </source>
</evidence>
<dbReference type="KEGG" id="cint:HZF06_07695"/>
<dbReference type="GO" id="GO:0097367">
    <property type="term" value="F:carbohydrate derivative binding"/>
    <property type="evidence" value="ECO:0007669"/>
    <property type="project" value="InterPro"/>
</dbReference>
<dbReference type="InterPro" id="IPR046348">
    <property type="entry name" value="SIS_dom_sf"/>
</dbReference>
<protein>
    <submittedName>
        <fullName evidence="2">MurR/RpiR family transcriptional regulator</fullName>
    </submittedName>
</protein>
<evidence type="ECO:0000313" key="3">
    <source>
        <dbReference type="Proteomes" id="UP000512286"/>
    </source>
</evidence>
<accession>A0A7D6VUL8</accession>
<dbReference type="Pfam" id="PF01418">
    <property type="entry name" value="HTH_6"/>
    <property type="match status" value="1"/>
</dbReference>
<dbReference type="PROSITE" id="PS51071">
    <property type="entry name" value="HTH_RPIR"/>
    <property type="match status" value="1"/>
</dbReference>